<feature type="compositionally biased region" description="Polar residues" evidence="1">
    <location>
        <begin position="45"/>
        <end position="56"/>
    </location>
</feature>
<dbReference type="OrthoDB" id="1932595at2759"/>
<accession>A0A5A7SQ64</accession>
<protein>
    <submittedName>
        <fullName evidence="2">Uncharacterized protein</fullName>
    </submittedName>
</protein>
<evidence type="ECO:0000313" key="4">
    <source>
        <dbReference type="Proteomes" id="UP000321393"/>
    </source>
</evidence>
<reference evidence="4 5" key="1">
    <citation type="submission" date="2019-08" db="EMBL/GenBank/DDBJ databases">
        <title>Draft genome sequences of two oriental melons (Cucumis melo L. var makuwa).</title>
        <authorList>
            <person name="Kwon S.-Y."/>
        </authorList>
    </citation>
    <scope>NUCLEOTIDE SEQUENCE [LARGE SCALE GENOMIC DNA]</scope>
    <source>
        <strain evidence="5">cv. Chang Bougi</strain>
        <strain evidence="4">cv. SW 3</strain>
        <tissue evidence="2">Leaf</tissue>
    </source>
</reference>
<proteinExistence type="predicted"/>
<feature type="compositionally biased region" description="Basic and acidic residues" evidence="1">
    <location>
        <begin position="7"/>
        <end position="44"/>
    </location>
</feature>
<evidence type="ECO:0000256" key="1">
    <source>
        <dbReference type="SAM" id="MobiDB-lite"/>
    </source>
</evidence>
<dbReference type="Proteomes" id="UP000321947">
    <property type="component" value="Unassembled WGS sequence"/>
</dbReference>
<dbReference type="PANTHER" id="PTHR10775:SF185">
    <property type="entry name" value="OS08G0208400 PROTEIN"/>
    <property type="match status" value="1"/>
</dbReference>
<organism evidence="2 4">
    <name type="scientific">Cucumis melo var. makuwa</name>
    <name type="common">Oriental melon</name>
    <dbReference type="NCBI Taxonomy" id="1194695"/>
    <lineage>
        <taxon>Eukaryota</taxon>
        <taxon>Viridiplantae</taxon>
        <taxon>Streptophyta</taxon>
        <taxon>Embryophyta</taxon>
        <taxon>Tracheophyta</taxon>
        <taxon>Spermatophyta</taxon>
        <taxon>Magnoliopsida</taxon>
        <taxon>eudicotyledons</taxon>
        <taxon>Gunneridae</taxon>
        <taxon>Pentapetalae</taxon>
        <taxon>rosids</taxon>
        <taxon>fabids</taxon>
        <taxon>Cucurbitales</taxon>
        <taxon>Cucurbitaceae</taxon>
        <taxon>Benincaseae</taxon>
        <taxon>Cucumis</taxon>
    </lineage>
</organism>
<evidence type="ECO:0000313" key="5">
    <source>
        <dbReference type="Proteomes" id="UP000321947"/>
    </source>
</evidence>
<comment type="caution">
    <text evidence="2">The sequence shown here is derived from an EMBL/GenBank/DDBJ whole genome shotgun (WGS) entry which is preliminary data.</text>
</comment>
<sequence>MTLALLHPRDGHESAQAERTNDERDSHDESDRQVRANAQAERRPTTNAQAERTSPSKPRCRICTNHLTGSCTNHSDGQVVRFRSNSRFLGATFSNVSECREENVNLRENIGVRDTIDDEMVEMIHDLHGPMFEECRRESNEQDESDKISGMFSEIKEELYPGCLKVLNCWSDKSFDMLLELLNEAFPNGVKLPVSYYEAKKRLRDLGMGYESIHVCKFDCALFWKDYASLDKCPHCGESRYRLNDRKGKEIPHKVLRYFPLKARLQRLFLSKHTAEDMRWHKDKRCETEGILRHPADAEGWKHFDEQYPVLLQTLEMSD</sequence>
<evidence type="ECO:0000313" key="2">
    <source>
        <dbReference type="EMBL" id="KAA0033344.1"/>
    </source>
</evidence>
<dbReference type="AlphaFoldDB" id="A0A5A7SQ64"/>
<dbReference type="Proteomes" id="UP000321393">
    <property type="component" value="Unassembled WGS sequence"/>
</dbReference>
<dbReference type="EMBL" id="SSTE01020899">
    <property type="protein sequence ID" value="KAA0033344.1"/>
    <property type="molecule type" value="Genomic_DNA"/>
</dbReference>
<evidence type="ECO:0000313" key="3">
    <source>
        <dbReference type="EMBL" id="TYK21563.1"/>
    </source>
</evidence>
<dbReference type="EMBL" id="SSTD01005565">
    <property type="protein sequence ID" value="TYK21563.1"/>
    <property type="molecule type" value="Genomic_DNA"/>
</dbReference>
<dbReference type="PANTHER" id="PTHR10775">
    <property type="entry name" value="OS08G0208400 PROTEIN"/>
    <property type="match status" value="1"/>
</dbReference>
<gene>
    <name evidence="3" type="ORF">E5676_scaffold275G00590</name>
    <name evidence="2" type="ORF">E6C27_scaffold845G001670</name>
</gene>
<name>A0A5A7SQ64_CUCMM</name>
<feature type="region of interest" description="Disordered" evidence="1">
    <location>
        <begin position="1"/>
        <end position="59"/>
    </location>
</feature>